<name>B7FIJ0_MEDTR</name>
<accession>B7FIJ0</accession>
<dbReference type="EMBL" id="BT051907">
    <property type="protein sequence ID" value="ACJ84569.1"/>
    <property type="molecule type" value="mRNA"/>
</dbReference>
<proteinExistence type="evidence at transcript level"/>
<evidence type="ECO:0000313" key="1">
    <source>
        <dbReference type="EMBL" id="ACJ84569.1"/>
    </source>
</evidence>
<organism evidence="1">
    <name type="scientific">Medicago truncatula</name>
    <name type="common">Barrel medic</name>
    <name type="synonym">Medicago tribuloides</name>
    <dbReference type="NCBI Taxonomy" id="3880"/>
    <lineage>
        <taxon>Eukaryota</taxon>
        <taxon>Viridiplantae</taxon>
        <taxon>Streptophyta</taxon>
        <taxon>Embryophyta</taxon>
        <taxon>Tracheophyta</taxon>
        <taxon>Spermatophyta</taxon>
        <taxon>Magnoliopsida</taxon>
        <taxon>eudicotyledons</taxon>
        <taxon>Gunneridae</taxon>
        <taxon>Pentapetalae</taxon>
        <taxon>rosids</taxon>
        <taxon>fabids</taxon>
        <taxon>Fabales</taxon>
        <taxon>Fabaceae</taxon>
        <taxon>Papilionoideae</taxon>
        <taxon>50 kb inversion clade</taxon>
        <taxon>NPAAA clade</taxon>
        <taxon>Hologalegina</taxon>
        <taxon>IRL clade</taxon>
        <taxon>Trifolieae</taxon>
        <taxon>Medicago</taxon>
    </lineage>
</organism>
<protein>
    <submittedName>
        <fullName evidence="1">Uncharacterized protein</fullName>
    </submittedName>
</protein>
<reference evidence="1" key="1">
    <citation type="submission" date="2008-12" db="EMBL/GenBank/DDBJ databases">
        <title>Medicago truncatula full length cdna cloning project.</title>
        <authorList>
            <person name="Moskal W."/>
            <person name="Chan A."/>
            <person name="Cheung F."/>
            <person name="Xiao Y."/>
            <person name="Town C.D."/>
        </authorList>
    </citation>
    <scope>NUCLEOTIDE SEQUENCE</scope>
</reference>
<feature type="non-terminal residue" evidence="1">
    <location>
        <position position="1"/>
    </location>
</feature>
<dbReference type="AlphaFoldDB" id="B7FIJ0"/>
<sequence>DLIIEESESEFFNSTIGFSSSLSLWINSQSPASISSSFVRSIRCN</sequence>